<dbReference type="Gramene" id="KVG50054">
    <property type="protein sequence ID" value="KVG50054"/>
    <property type="gene ID" value="Ccrd_026388"/>
</dbReference>
<sequence>NAYFSKDVIRNNEVPNRRLTGSDQGNGLCVSFGYDDTAAMNITMNASVIPITVKSIYDVLGLPMGGVDLNSVDPSSAIDDIITAWRKQFSKDRMRLKDVMTVVQKSGDSGAMFKISFLVIVINTLAECSRVGVCNLHFLSRIRSLNMIPHINWCKYIFDCIAT</sequence>
<organism evidence="1 2">
    <name type="scientific">Cynara cardunculus var. scolymus</name>
    <name type="common">Globe artichoke</name>
    <name type="synonym">Cynara scolymus</name>
    <dbReference type="NCBI Taxonomy" id="59895"/>
    <lineage>
        <taxon>Eukaryota</taxon>
        <taxon>Viridiplantae</taxon>
        <taxon>Streptophyta</taxon>
        <taxon>Embryophyta</taxon>
        <taxon>Tracheophyta</taxon>
        <taxon>Spermatophyta</taxon>
        <taxon>Magnoliopsida</taxon>
        <taxon>eudicotyledons</taxon>
        <taxon>Gunneridae</taxon>
        <taxon>Pentapetalae</taxon>
        <taxon>asterids</taxon>
        <taxon>campanulids</taxon>
        <taxon>Asterales</taxon>
        <taxon>Asteraceae</taxon>
        <taxon>Carduoideae</taxon>
        <taxon>Cardueae</taxon>
        <taxon>Carduinae</taxon>
        <taxon>Cynara</taxon>
    </lineage>
</organism>
<feature type="non-terminal residue" evidence="1">
    <location>
        <position position="1"/>
    </location>
</feature>
<reference evidence="1 2" key="1">
    <citation type="journal article" date="2016" name="Sci. Rep.">
        <title>The genome sequence of the outbreeding globe artichoke constructed de novo incorporating a phase-aware low-pass sequencing strategy of F1 progeny.</title>
        <authorList>
            <person name="Scaglione D."/>
            <person name="Reyes-Chin-Wo S."/>
            <person name="Acquadro A."/>
            <person name="Froenicke L."/>
            <person name="Portis E."/>
            <person name="Beitel C."/>
            <person name="Tirone M."/>
            <person name="Mauro R."/>
            <person name="Lo Monaco A."/>
            <person name="Mauromicale G."/>
            <person name="Faccioli P."/>
            <person name="Cattivelli L."/>
            <person name="Rieseberg L."/>
            <person name="Michelmore R."/>
            <person name="Lanteri S."/>
        </authorList>
    </citation>
    <scope>NUCLEOTIDE SEQUENCE [LARGE SCALE GENOMIC DNA]</scope>
    <source>
        <strain evidence="1">2C</strain>
    </source>
</reference>
<dbReference type="PANTHER" id="PTHR34835">
    <property type="entry name" value="OS07G0283600 PROTEIN-RELATED"/>
    <property type="match status" value="1"/>
</dbReference>
<dbReference type="EMBL" id="LEKV01008072">
    <property type="protein sequence ID" value="KVG50054.1"/>
    <property type="molecule type" value="Genomic_DNA"/>
</dbReference>
<feature type="non-terminal residue" evidence="1">
    <location>
        <position position="163"/>
    </location>
</feature>
<comment type="caution">
    <text evidence="1">The sequence shown here is derived from an EMBL/GenBank/DDBJ whole genome shotgun (WGS) entry which is preliminary data.</text>
</comment>
<proteinExistence type="predicted"/>
<name>A0A103QIH4_CYNCS</name>
<dbReference type="PANTHER" id="PTHR34835:SF90">
    <property type="entry name" value="AMINOTRANSFERASE-LIKE PLANT MOBILE DOMAIN-CONTAINING PROTEIN"/>
    <property type="match status" value="1"/>
</dbReference>
<dbReference type="Proteomes" id="UP000243975">
    <property type="component" value="Unassembled WGS sequence"/>
</dbReference>
<accession>A0A103QIH4</accession>
<keyword evidence="2" id="KW-1185">Reference proteome</keyword>
<evidence type="ECO:0000313" key="2">
    <source>
        <dbReference type="Proteomes" id="UP000243975"/>
    </source>
</evidence>
<gene>
    <name evidence="1" type="ORF">Ccrd_026388</name>
</gene>
<dbReference type="AlphaFoldDB" id="A0A103QIH4"/>
<evidence type="ECO:0000313" key="1">
    <source>
        <dbReference type="EMBL" id="KVG50054.1"/>
    </source>
</evidence>
<protein>
    <submittedName>
        <fullName evidence="1">Uncharacterized protein</fullName>
    </submittedName>
</protein>